<reference evidence="2" key="1">
    <citation type="journal article" date="2013" name="Nature">
        <title>Draft genome of the wheat A-genome progenitor Triticum urartu.</title>
        <authorList>
            <person name="Ling H.Q."/>
            <person name="Zhao S."/>
            <person name="Liu D."/>
            <person name="Wang J."/>
            <person name="Sun H."/>
            <person name="Zhang C."/>
            <person name="Fan H."/>
            <person name="Li D."/>
            <person name="Dong L."/>
            <person name="Tao Y."/>
            <person name="Gao C."/>
            <person name="Wu H."/>
            <person name="Li Y."/>
            <person name="Cui Y."/>
            <person name="Guo X."/>
            <person name="Zheng S."/>
            <person name="Wang B."/>
            <person name="Yu K."/>
            <person name="Liang Q."/>
            <person name="Yang W."/>
            <person name="Lou X."/>
            <person name="Chen J."/>
            <person name="Feng M."/>
            <person name="Jian J."/>
            <person name="Zhang X."/>
            <person name="Luo G."/>
            <person name="Jiang Y."/>
            <person name="Liu J."/>
            <person name="Wang Z."/>
            <person name="Sha Y."/>
            <person name="Zhang B."/>
            <person name="Wu H."/>
            <person name="Tang D."/>
            <person name="Shen Q."/>
            <person name="Xue P."/>
            <person name="Zou S."/>
            <person name="Wang X."/>
            <person name="Liu X."/>
            <person name="Wang F."/>
            <person name="Yang Y."/>
            <person name="An X."/>
            <person name="Dong Z."/>
            <person name="Zhang K."/>
            <person name="Zhang X."/>
            <person name="Luo M.C."/>
            <person name="Dvorak J."/>
            <person name="Tong Y."/>
            <person name="Wang J."/>
            <person name="Yang H."/>
            <person name="Li Z."/>
            <person name="Wang D."/>
            <person name="Zhang A."/>
            <person name="Wang J."/>
        </authorList>
    </citation>
    <scope>NUCLEOTIDE SEQUENCE</scope>
    <source>
        <strain evidence="2">cv. G1812</strain>
    </source>
</reference>
<dbReference type="GeneID" id="125533047"/>
<reference evidence="1" key="2">
    <citation type="submission" date="2018-03" db="EMBL/GenBank/DDBJ databases">
        <title>The Triticum urartu genome reveals the dynamic nature of wheat genome evolution.</title>
        <authorList>
            <person name="Ling H."/>
            <person name="Ma B."/>
            <person name="Shi X."/>
            <person name="Liu H."/>
            <person name="Dong L."/>
            <person name="Sun H."/>
            <person name="Cao Y."/>
            <person name="Gao Q."/>
            <person name="Zheng S."/>
            <person name="Li Y."/>
            <person name="Yu Y."/>
            <person name="Du H."/>
            <person name="Qi M."/>
            <person name="Li Y."/>
            <person name="Yu H."/>
            <person name="Cui Y."/>
            <person name="Wang N."/>
            <person name="Chen C."/>
            <person name="Wu H."/>
            <person name="Zhao Y."/>
            <person name="Zhang J."/>
            <person name="Li Y."/>
            <person name="Zhou W."/>
            <person name="Zhang B."/>
            <person name="Hu W."/>
            <person name="Eijk M."/>
            <person name="Tang J."/>
            <person name="Witsenboer H."/>
            <person name="Zhao S."/>
            <person name="Li Z."/>
            <person name="Zhang A."/>
            <person name="Wang D."/>
            <person name="Liang C."/>
        </authorList>
    </citation>
    <scope>NUCLEOTIDE SEQUENCE [LARGE SCALE GENOMIC DNA]</scope>
    <source>
        <strain evidence="1">cv. G1812</strain>
    </source>
</reference>
<dbReference type="Proteomes" id="UP000015106">
    <property type="component" value="Chromosome 1"/>
</dbReference>
<gene>
    <name evidence="1" type="primary">LOC125533047</name>
</gene>
<dbReference type="AlphaFoldDB" id="A0A8R7NZ04"/>
<organism evidence="1 2">
    <name type="scientific">Triticum urartu</name>
    <name type="common">Red wild einkorn</name>
    <name type="synonym">Crithodium urartu</name>
    <dbReference type="NCBI Taxonomy" id="4572"/>
    <lineage>
        <taxon>Eukaryota</taxon>
        <taxon>Viridiplantae</taxon>
        <taxon>Streptophyta</taxon>
        <taxon>Embryophyta</taxon>
        <taxon>Tracheophyta</taxon>
        <taxon>Spermatophyta</taxon>
        <taxon>Magnoliopsida</taxon>
        <taxon>Liliopsida</taxon>
        <taxon>Poales</taxon>
        <taxon>Poaceae</taxon>
        <taxon>BOP clade</taxon>
        <taxon>Pooideae</taxon>
        <taxon>Triticodae</taxon>
        <taxon>Triticeae</taxon>
        <taxon>Triticinae</taxon>
        <taxon>Triticum</taxon>
    </lineage>
</organism>
<evidence type="ECO:0000313" key="2">
    <source>
        <dbReference type="Proteomes" id="UP000015106"/>
    </source>
</evidence>
<dbReference type="RefSeq" id="XP_048552803.1">
    <property type="nucleotide sequence ID" value="XM_048696846.1"/>
</dbReference>
<evidence type="ECO:0000313" key="1">
    <source>
        <dbReference type="EnsemblPlants" id="TuG1812G0100002211.01.T01"/>
    </source>
</evidence>
<dbReference type="EnsemblPlants" id="TuG1812G0100002211.01.T01">
    <property type="protein sequence ID" value="TuG1812G0100002211.01.T01"/>
    <property type="gene ID" value="TuG1812G0100002211.01"/>
</dbReference>
<keyword evidence="2" id="KW-1185">Reference proteome</keyword>
<sequence>MSWWMQPPNGKHCVVPWWWCQYTSGAVLSRRGRLVKLRRGDPRLRRSAAGGCLVLDHCCQFVCPRSAFVSFPVLAVELGSLQPRFNDVETSTGHEHGWSQ</sequence>
<proteinExistence type="predicted"/>
<dbReference type="Gramene" id="TuG1812G0100002211.01.T01">
    <property type="protein sequence ID" value="TuG1812G0100002211.01.T01"/>
    <property type="gene ID" value="TuG1812G0100002211.01"/>
</dbReference>
<accession>A0A8R7NZ04</accession>
<reference evidence="1" key="3">
    <citation type="submission" date="2022-06" db="UniProtKB">
        <authorList>
            <consortium name="EnsemblPlants"/>
        </authorList>
    </citation>
    <scope>IDENTIFICATION</scope>
</reference>
<protein>
    <submittedName>
        <fullName evidence="1">Uncharacterized protein</fullName>
    </submittedName>
</protein>
<name>A0A8R7NZ04_TRIUA</name>
<dbReference type="KEGG" id="tua:125533047"/>